<dbReference type="CDD" id="cd04724">
    <property type="entry name" value="Tryptophan_synthase_alpha"/>
    <property type="match status" value="1"/>
</dbReference>
<feature type="active site" description="Proton acceptor" evidence="12">
    <location>
        <position position="85"/>
    </location>
</feature>
<evidence type="ECO:0000256" key="2">
    <source>
        <dbReference type="ARBA" id="ARBA00004229"/>
    </source>
</evidence>
<evidence type="ECO:0000256" key="4">
    <source>
        <dbReference type="ARBA" id="ARBA00011270"/>
    </source>
</evidence>
<comment type="catalytic activity">
    <reaction evidence="11 12">
        <text>(1S,2R)-1-C-(indol-3-yl)glycerol 3-phosphate + L-serine = D-glyceraldehyde 3-phosphate + L-tryptophan + H2O</text>
        <dbReference type="Rhea" id="RHEA:10532"/>
        <dbReference type="ChEBI" id="CHEBI:15377"/>
        <dbReference type="ChEBI" id="CHEBI:33384"/>
        <dbReference type="ChEBI" id="CHEBI:57912"/>
        <dbReference type="ChEBI" id="CHEBI:58866"/>
        <dbReference type="ChEBI" id="CHEBI:59776"/>
        <dbReference type="EC" id="4.2.1.20"/>
    </reaction>
</comment>
<dbReference type="EC" id="4.2.1.20" evidence="12"/>
<dbReference type="GeneID" id="16017216"/>
<proteinExistence type="inferred from homology"/>
<feature type="transmembrane region" description="Helical" evidence="14">
    <location>
        <begin position="20"/>
        <end position="37"/>
    </location>
</feature>
<evidence type="ECO:0000256" key="8">
    <source>
        <dbReference type="ARBA" id="ARBA00022822"/>
    </source>
</evidence>
<evidence type="ECO:0000256" key="1">
    <source>
        <dbReference type="ARBA" id="ARBA00003365"/>
    </source>
</evidence>
<dbReference type="InterPro" id="IPR011060">
    <property type="entry name" value="RibuloseP-bd_barrel"/>
</dbReference>
<keyword evidence="10 12" id="KW-0456">Lyase</keyword>
<keyword evidence="14" id="KW-0472">Membrane</keyword>
<dbReference type="RefSeq" id="YP_008144717.1">
    <property type="nucleotide sequence ID" value="NC_021618.1"/>
</dbReference>
<organism evidence="15">
    <name type="scientific">Phyllymenia taiwanensis</name>
    <dbReference type="NCBI Taxonomy" id="1260292"/>
    <lineage>
        <taxon>Eukaryota</taxon>
        <taxon>Rhodophyta</taxon>
        <taxon>Florideophyceae</taxon>
        <taxon>Rhodymeniophycidae</taxon>
        <taxon>Halymeniales</taxon>
        <taxon>Halymeniaceae</taxon>
        <taxon>Phyllymenia</taxon>
    </lineage>
</organism>
<evidence type="ECO:0000256" key="14">
    <source>
        <dbReference type="SAM" id="Phobius"/>
    </source>
</evidence>
<dbReference type="NCBIfam" id="TIGR00262">
    <property type="entry name" value="trpA"/>
    <property type="match status" value="1"/>
</dbReference>
<evidence type="ECO:0000256" key="10">
    <source>
        <dbReference type="ARBA" id="ARBA00023239"/>
    </source>
</evidence>
<dbReference type="PANTHER" id="PTHR43406:SF1">
    <property type="entry name" value="TRYPTOPHAN SYNTHASE ALPHA CHAIN, CHLOROPLASTIC"/>
    <property type="match status" value="1"/>
</dbReference>
<dbReference type="UniPathway" id="UPA00035">
    <property type="reaction ID" value="UER00044"/>
</dbReference>
<evidence type="ECO:0000256" key="11">
    <source>
        <dbReference type="ARBA" id="ARBA00049047"/>
    </source>
</evidence>
<dbReference type="GO" id="GO:0004834">
    <property type="term" value="F:tryptophan synthase activity"/>
    <property type="evidence" value="ECO:0007669"/>
    <property type="project" value="UniProtKB-UniRule"/>
</dbReference>
<keyword evidence="14" id="KW-1133">Transmembrane helix</keyword>
<evidence type="ECO:0000256" key="12">
    <source>
        <dbReference type="HAMAP-Rule" id="MF_00131"/>
    </source>
</evidence>
<evidence type="ECO:0000256" key="6">
    <source>
        <dbReference type="ARBA" id="ARBA00022605"/>
    </source>
</evidence>
<geneLocation type="plastid" evidence="15"/>
<dbReference type="GO" id="GO:0005829">
    <property type="term" value="C:cytosol"/>
    <property type="evidence" value="ECO:0007669"/>
    <property type="project" value="TreeGrafter"/>
</dbReference>
<dbReference type="SUPFAM" id="SSF51366">
    <property type="entry name" value="Ribulose-phoshate binding barrel"/>
    <property type="match status" value="1"/>
</dbReference>
<comment type="subunit">
    <text evidence="4 12">Tetramer of two alpha and two beta chains.</text>
</comment>
<keyword evidence="8 12" id="KW-0822">Tryptophan biosynthesis</keyword>
<keyword evidence="6 12" id="KW-0028">Amino-acid biosynthesis</keyword>
<accession>R9XYQ5</accession>
<name>R9XYQ5_9FLOR</name>
<dbReference type="AlphaFoldDB" id="R9XYQ5"/>
<reference evidence="15" key="1">
    <citation type="journal article" date="2013" name="PLoS ONE">
        <title>The Plastid Genome of the Red Macroalga Grateloupia taiwanensis (Halymeniaceae).</title>
        <authorList>
            <person name="Depriest M.S."/>
            <person name="Bhattacharya D."/>
            <person name="Lopez-Bautista J.M."/>
        </authorList>
    </citation>
    <scope>NUCLEOTIDE SEQUENCE</scope>
</reference>
<comment type="function">
    <text evidence="1 12">The alpha subunit is responsible for the aldol cleavage of indoleglycerol phosphate to indole and glyceraldehyde 3-phosphate.</text>
</comment>
<dbReference type="InterPro" id="IPR002028">
    <property type="entry name" value="Trp_synthase_suA"/>
</dbReference>
<evidence type="ECO:0000256" key="9">
    <source>
        <dbReference type="ARBA" id="ARBA00023141"/>
    </source>
</evidence>
<dbReference type="PANTHER" id="PTHR43406">
    <property type="entry name" value="TRYPTOPHAN SYNTHASE, ALPHA CHAIN"/>
    <property type="match status" value="1"/>
</dbReference>
<dbReference type="Pfam" id="PF00290">
    <property type="entry name" value="Trp_syntA"/>
    <property type="match status" value="1"/>
</dbReference>
<evidence type="ECO:0000313" key="15">
    <source>
        <dbReference type="EMBL" id="AGO19925.1"/>
    </source>
</evidence>
<dbReference type="GO" id="GO:0009507">
    <property type="term" value="C:chloroplast"/>
    <property type="evidence" value="ECO:0007669"/>
    <property type="project" value="UniProtKB-SubCell"/>
</dbReference>
<comment type="pathway">
    <text evidence="3 12">Amino-acid biosynthesis; L-tryptophan biosynthesis; L-tryptophan from chorismate: step 5/5.</text>
</comment>
<evidence type="ECO:0000256" key="7">
    <source>
        <dbReference type="ARBA" id="ARBA00022640"/>
    </source>
</evidence>
<dbReference type="InterPro" id="IPR018204">
    <property type="entry name" value="Trp_synthase_alpha_AS"/>
</dbReference>
<keyword evidence="9 12" id="KW-0057">Aromatic amino acid biosynthesis</keyword>
<evidence type="ECO:0000256" key="13">
    <source>
        <dbReference type="RuleBase" id="RU003662"/>
    </source>
</evidence>
<dbReference type="HAMAP" id="MF_00131">
    <property type="entry name" value="Trp_synth_alpha"/>
    <property type="match status" value="1"/>
</dbReference>
<dbReference type="PROSITE" id="PS00167">
    <property type="entry name" value="TRP_SYNTHASE_ALPHA"/>
    <property type="match status" value="1"/>
</dbReference>
<keyword evidence="14" id="KW-0812">Transmembrane</keyword>
<dbReference type="InterPro" id="IPR013785">
    <property type="entry name" value="Aldolase_TIM"/>
</dbReference>
<dbReference type="EMBL" id="KC894740">
    <property type="protein sequence ID" value="AGO19925.1"/>
    <property type="molecule type" value="Genomic_DNA"/>
</dbReference>
<comment type="subcellular location">
    <subcellularLocation>
        <location evidence="2">Plastid</location>
        <location evidence="2">Chloroplast</location>
    </subcellularLocation>
</comment>
<protein>
    <recommendedName>
        <fullName evidence="12">Tryptophan synthase alpha chain</fullName>
        <ecNumber evidence="12">4.2.1.20</ecNumber>
    </recommendedName>
</protein>
<reference evidence="15" key="2">
    <citation type="submission" date="2013-04" db="EMBL/GenBank/DDBJ databases">
        <authorList>
            <person name="DePriest M.S.Jr."/>
            <person name="Bhattacharya D."/>
            <person name="Lopez-Bautista J.M."/>
        </authorList>
    </citation>
    <scope>NUCLEOTIDE SEQUENCE</scope>
</reference>
<sequence>MVEYSAFNRLVPGSSPGRPNNLIVLLIIVFFLNYIQLNMNAISEVLRTKNSKCALIPFITAGYPNVETSIEVLYALDRKGADVIELGIPYSDALADGPVIQESSKIALEQGIYIDQVLDILKLVSPKLHAPIVIFTYYNPILARGIKKFIQEISYSGAKGLIIPDLPVEETDYVIELCDTFEVELILFIAPTSSESRMASILSKSPGCLYLVSSCGVTGMRQQIESTIDDLASRIKQKTNKLIMLGFGISSADQASKISSWDIDGIVIGSAFIKTISSAPEDKIIDNLSEFCNEIRLAID</sequence>
<keyword evidence="5" id="KW-0150">Chloroplast</keyword>
<feature type="active site" description="Proton acceptor" evidence="12">
    <location>
        <position position="96"/>
    </location>
</feature>
<evidence type="ECO:0000256" key="3">
    <source>
        <dbReference type="ARBA" id="ARBA00004733"/>
    </source>
</evidence>
<evidence type="ECO:0000256" key="5">
    <source>
        <dbReference type="ARBA" id="ARBA00022528"/>
    </source>
</evidence>
<keyword evidence="7 15" id="KW-0934">Plastid</keyword>
<dbReference type="FunFam" id="3.20.20.70:FF:000037">
    <property type="entry name" value="Tryptophan synthase alpha chain"/>
    <property type="match status" value="1"/>
</dbReference>
<dbReference type="Gene3D" id="3.20.20.70">
    <property type="entry name" value="Aldolase class I"/>
    <property type="match status" value="1"/>
</dbReference>
<comment type="similarity">
    <text evidence="12 13">Belongs to the TrpA family.</text>
</comment>
<gene>
    <name evidence="12 15" type="primary">trpA</name>
</gene>